<reference evidence="2 3" key="1">
    <citation type="submission" date="2024-06" db="EMBL/GenBank/DDBJ databases">
        <authorList>
            <person name="Kraege A."/>
            <person name="Thomma B."/>
        </authorList>
    </citation>
    <scope>NUCLEOTIDE SEQUENCE [LARGE SCALE GENOMIC DNA]</scope>
</reference>
<evidence type="ECO:0000256" key="1">
    <source>
        <dbReference type="SAM" id="SignalP"/>
    </source>
</evidence>
<evidence type="ECO:0000313" key="2">
    <source>
        <dbReference type="EMBL" id="CAL5222174.1"/>
    </source>
</evidence>
<dbReference type="Gene3D" id="2.160.20.10">
    <property type="entry name" value="Single-stranded right-handed beta-helix, Pectin lyase-like"/>
    <property type="match status" value="2"/>
</dbReference>
<feature type="signal peptide" evidence="1">
    <location>
        <begin position="1"/>
        <end position="33"/>
    </location>
</feature>
<dbReference type="SMART" id="SM00710">
    <property type="entry name" value="PbH1"/>
    <property type="match status" value="7"/>
</dbReference>
<dbReference type="EMBL" id="CAXHTA020000006">
    <property type="protein sequence ID" value="CAL5222174.1"/>
    <property type="molecule type" value="Genomic_DNA"/>
</dbReference>
<keyword evidence="1" id="KW-0732">Signal</keyword>
<proteinExistence type="predicted"/>
<name>A0ABP1FQH1_9CHLO</name>
<dbReference type="Proteomes" id="UP001497392">
    <property type="component" value="Unassembled WGS sequence"/>
</dbReference>
<feature type="chain" id="PRO_5046374287" evidence="1">
    <location>
        <begin position="34"/>
        <end position="692"/>
    </location>
</feature>
<accession>A0ABP1FQH1</accession>
<organism evidence="2 3">
    <name type="scientific">Coccomyxa viridis</name>
    <dbReference type="NCBI Taxonomy" id="1274662"/>
    <lineage>
        <taxon>Eukaryota</taxon>
        <taxon>Viridiplantae</taxon>
        <taxon>Chlorophyta</taxon>
        <taxon>core chlorophytes</taxon>
        <taxon>Trebouxiophyceae</taxon>
        <taxon>Trebouxiophyceae incertae sedis</taxon>
        <taxon>Coccomyxaceae</taxon>
        <taxon>Coccomyxa</taxon>
    </lineage>
</organism>
<dbReference type="SUPFAM" id="SSF51126">
    <property type="entry name" value="Pectin lyase-like"/>
    <property type="match status" value="1"/>
</dbReference>
<sequence length="692" mass="75902">MTRFRSKGEGSLRNLKRLLWVLAALHRPSTACALQSEQQEGWPQFVTAFPQGQLAGVSRQIQHPPRTRKLLTPSQEAKLTAGGSGTLLYQPTGLQIDGADLTQFFREAHSNHNVTGIKLSPGTYHVVPKVEDAYHVHLPCTYFRTSPFEVDFSGVFFYFTDHRFGGTWLERCSNVDLHGPYEQTWTAGELDFTQGTILTMDNTSTPHIATVQVDDAYPSDRILLRERINVITFLSDTLLVKNQPCPDLATPDGLDHRKKLAHNIYQFAYLPSCAGAPGDLFVARGNTSTMGLMVSFCDHTTVRNLTIYHAGSFGMFQTNGSNNTFMGVHVRPYPQPLGNDKKLPLLSSNADTFHSANAHRGTTVRDCYFVNAGDDGIAMHGQYYAVVQTNVSQHSMVIASGGGLGFNNNDTLVFYGRDTAGKGSSTVTSLHSVMQPDSTQGKINPALSDLKPFAYDDCDFMEVKLASWPDSFDTIQVDDVVASPTANGNGFAILNNTIGNLRGRAMIIKSSDGLIAGNTLFNLMHFAIELAPEWAWQEADFVRNVTVRDNVINTNGTGIWLGIDPWHWKGPPGPTNNYRVDFLRNTIANVRQSPFVVTSAAQITIQDTTFVNVLCHGNDTQYFEWAPPGSLIALANVDDVSIKGTRVRNNAECRSPSGNYAQPVSMVNATHVQGLLPTDSAAATVLQGDQFT</sequence>
<dbReference type="InterPro" id="IPR011050">
    <property type="entry name" value="Pectin_lyase_fold/virulence"/>
</dbReference>
<evidence type="ECO:0000313" key="3">
    <source>
        <dbReference type="Proteomes" id="UP001497392"/>
    </source>
</evidence>
<gene>
    <name evidence="2" type="primary">g4500</name>
    <name evidence="2" type="ORF">VP750_LOCUS3833</name>
</gene>
<comment type="caution">
    <text evidence="2">The sequence shown here is derived from an EMBL/GenBank/DDBJ whole genome shotgun (WGS) entry which is preliminary data.</text>
</comment>
<dbReference type="InterPro" id="IPR006626">
    <property type="entry name" value="PbH1"/>
</dbReference>
<dbReference type="InterPro" id="IPR012334">
    <property type="entry name" value="Pectin_lyas_fold"/>
</dbReference>
<protein>
    <submittedName>
        <fullName evidence="2">G4500 protein</fullName>
    </submittedName>
</protein>
<keyword evidence="3" id="KW-1185">Reference proteome</keyword>